<dbReference type="GeneID" id="113166959"/>
<dbReference type="PANTHER" id="PTHR14758">
    <property type="entry name" value="AGAP005440-PA"/>
    <property type="match status" value="1"/>
</dbReference>
<keyword evidence="6" id="KW-1185">Reference proteome</keyword>
<feature type="compositionally biased region" description="Pro residues" evidence="2">
    <location>
        <begin position="281"/>
        <end position="296"/>
    </location>
</feature>
<feature type="compositionally biased region" description="Polar residues" evidence="2">
    <location>
        <begin position="237"/>
        <end position="257"/>
    </location>
</feature>
<protein>
    <recommendedName>
        <fullName evidence="7">Family with sequence similarity 110 member A</fullName>
    </recommendedName>
</protein>
<feature type="region of interest" description="Disordered" evidence="2">
    <location>
        <begin position="62"/>
        <end position="323"/>
    </location>
</feature>
<evidence type="ECO:0000313" key="6">
    <source>
        <dbReference type="Proteomes" id="UP000265040"/>
    </source>
</evidence>
<dbReference type="OMA" id="YQKYQKA"/>
<feature type="domain" description="Centrosome-associated FAM110 N-terminal" evidence="4">
    <location>
        <begin position="16"/>
        <end position="102"/>
    </location>
</feature>
<dbReference type="PANTHER" id="PTHR14758:SF4">
    <property type="entry name" value="PROTEIN FAM110A"/>
    <property type="match status" value="1"/>
</dbReference>
<evidence type="ECO:0000256" key="2">
    <source>
        <dbReference type="SAM" id="MobiDB-lite"/>
    </source>
</evidence>
<dbReference type="InterPro" id="IPR025740">
    <property type="entry name" value="FAM110"/>
</dbReference>
<gene>
    <name evidence="5" type="primary">FAM110A</name>
</gene>
<feature type="domain" description="Centrosome-associated FAM110 C-terminal" evidence="3">
    <location>
        <begin position="310"/>
        <end position="414"/>
    </location>
</feature>
<dbReference type="Pfam" id="PF14160">
    <property type="entry name" value="FAM110_C"/>
    <property type="match status" value="1"/>
</dbReference>
<dbReference type="Ensembl" id="ENSATET00000035123.3">
    <property type="protein sequence ID" value="ENSATEP00000034620.1"/>
    <property type="gene ID" value="ENSATEG00000023791.3"/>
</dbReference>
<evidence type="ECO:0000259" key="3">
    <source>
        <dbReference type="Pfam" id="PF14160"/>
    </source>
</evidence>
<comment type="similarity">
    <text evidence="1">Belongs to the FAM110 family.</text>
</comment>
<feature type="compositionally biased region" description="Polar residues" evidence="2">
    <location>
        <begin position="115"/>
        <end position="137"/>
    </location>
</feature>
<dbReference type="Proteomes" id="UP000265040">
    <property type="component" value="Chromosome 7"/>
</dbReference>
<dbReference type="GeneTree" id="ENSGT00950000183056"/>
<dbReference type="OrthoDB" id="10028183at2759"/>
<evidence type="ECO:0000256" key="1">
    <source>
        <dbReference type="ARBA" id="ARBA00010576"/>
    </source>
</evidence>
<feature type="region of interest" description="Disordered" evidence="2">
    <location>
        <begin position="1"/>
        <end position="50"/>
    </location>
</feature>
<dbReference type="STRING" id="64144.ENSATEP00000034620"/>
<evidence type="ECO:0000313" key="5">
    <source>
        <dbReference type="Ensembl" id="ENSATEP00000034620.1"/>
    </source>
</evidence>
<reference evidence="5" key="1">
    <citation type="submission" date="2021-04" db="EMBL/GenBank/DDBJ databases">
        <authorList>
            <consortium name="Wellcome Sanger Institute Data Sharing"/>
        </authorList>
    </citation>
    <scope>NUCLEOTIDE SEQUENCE [LARGE SCALE GENOMIC DNA]</scope>
</reference>
<organism evidence="5 6">
    <name type="scientific">Anabas testudineus</name>
    <name type="common">Climbing perch</name>
    <name type="synonym">Anthias testudineus</name>
    <dbReference type="NCBI Taxonomy" id="64144"/>
    <lineage>
        <taxon>Eukaryota</taxon>
        <taxon>Metazoa</taxon>
        <taxon>Chordata</taxon>
        <taxon>Craniata</taxon>
        <taxon>Vertebrata</taxon>
        <taxon>Euteleostomi</taxon>
        <taxon>Actinopterygii</taxon>
        <taxon>Neopterygii</taxon>
        <taxon>Teleostei</taxon>
        <taxon>Neoteleostei</taxon>
        <taxon>Acanthomorphata</taxon>
        <taxon>Anabantaria</taxon>
        <taxon>Anabantiformes</taxon>
        <taxon>Anabantoidei</taxon>
        <taxon>Anabantidae</taxon>
        <taxon>Anabas</taxon>
    </lineage>
</organism>
<dbReference type="InterPro" id="IPR025739">
    <property type="entry name" value="FAM110_N"/>
</dbReference>
<dbReference type="Pfam" id="PF14161">
    <property type="entry name" value="FAM110_N"/>
    <property type="match status" value="1"/>
</dbReference>
<reference evidence="5" key="3">
    <citation type="submission" date="2025-09" db="UniProtKB">
        <authorList>
            <consortium name="Ensembl"/>
        </authorList>
    </citation>
    <scope>IDENTIFICATION</scope>
</reference>
<reference evidence="5" key="2">
    <citation type="submission" date="2025-08" db="UniProtKB">
        <authorList>
            <consortium name="Ensembl"/>
        </authorList>
    </citation>
    <scope>IDENTIFICATION</scope>
</reference>
<feature type="compositionally biased region" description="Low complexity" evidence="2">
    <location>
        <begin position="87"/>
        <end position="100"/>
    </location>
</feature>
<dbReference type="RefSeq" id="XP_026223024.1">
    <property type="nucleotide sequence ID" value="XM_026367239.1"/>
</dbReference>
<dbReference type="InParanoid" id="A0A3Q1JN47"/>
<evidence type="ECO:0008006" key="7">
    <source>
        <dbReference type="Google" id="ProtNLM"/>
    </source>
</evidence>
<accession>A0A3Q1JN47</accession>
<sequence length="425" mass="45597">MPVETLQPVRQPARTAVAVTPSRLRPRRPLGPDMYRQSPTAEGRPKQSAVERLEADKAKYVKSQVALSKQQPVRPPEMWKPVLHPSTPLRTTRKTPTQTKPKQESVQLDLEHLTNLISGVNDGPQSNAAIGSENSKVPNCASPACSSPRPTPAGPQQQKKERPPPPPRPDWSSPSKVRLKACGPARTESSGSPGAPVAGTVRRVDVMPQASPARTPCKPPAFIRQPLQPTPLHFQFPPQTTGSQLRLFQPRTTTASSPLKPVVAPSKPDNTPSSTAGAPDSAPPLPGLPVFPPPSPAVTRLSSSSSRKRPSLTRSKSDMSDRFSRAGTELERFFNLCGLDPADLQELTGSSSDIVSVARFRSVSAPGSECAGSGKEDEDNDEGEAGNCADRVPYGVSVIERNARVIKWLYGLCQAKNSVAKSTNL</sequence>
<dbReference type="AlphaFoldDB" id="A0A3Q1JN47"/>
<dbReference type="InterPro" id="IPR025741">
    <property type="entry name" value="FAM110_C"/>
</dbReference>
<evidence type="ECO:0000259" key="4">
    <source>
        <dbReference type="Pfam" id="PF14161"/>
    </source>
</evidence>
<name>A0A3Q1JN47_ANATE</name>
<proteinExistence type="inferred from homology"/>
<feature type="region of interest" description="Disordered" evidence="2">
    <location>
        <begin position="365"/>
        <end position="389"/>
    </location>
</feature>